<dbReference type="InterPro" id="IPR011990">
    <property type="entry name" value="TPR-like_helical_dom_sf"/>
</dbReference>
<dbReference type="Proteomes" id="UP000786875">
    <property type="component" value="Unassembled WGS sequence"/>
</dbReference>
<dbReference type="EMBL" id="JABBFO010000001">
    <property type="protein sequence ID" value="MBT0726070.1"/>
    <property type="molecule type" value="Genomic_DNA"/>
</dbReference>
<evidence type="ECO:0000313" key="2">
    <source>
        <dbReference type="EMBL" id="MBT0726070.1"/>
    </source>
</evidence>
<dbReference type="SUPFAM" id="SSF48452">
    <property type="entry name" value="TPR-like"/>
    <property type="match status" value="1"/>
</dbReference>
<organism evidence="2 3">
    <name type="scientific">Rosenbergiella australiborealis</name>
    <dbReference type="NCBI Taxonomy" id="1544696"/>
    <lineage>
        <taxon>Bacteria</taxon>
        <taxon>Pseudomonadati</taxon>
        <taxon>Pseudomonadota</taxon>
        <taxon>Gammaproteobacteria</taxon>
        <taxon>Enterobacterales</taxon>
        <taxon>Erwiniaceae</taxon>
        <taxon>Rosenbergiella</taxon>
    </lineage>
</organism>
<evidence type="ECO:0000259" key="1">
    <source>
        <dbReference type="Pfam" id="PF12688"/>
    </source>
</evidence>
<gene>
    <name evidence="2" type="ORF">HGT73_01530</name>
</gene>
<evidence type="ECO:0000313" key="3">
    <source>
        <dbReference type="Proteomes" id="UP000786875"/>
    </source>
</evidence>
<name>A0ABS5T148_9GAMM</name>
<comment type="caution">
    <text evidence="2">The sequence shown here is derived from an EMBL/GenBank/DDBJ whole genome shotgun (WGS) entry which is preliminary data.</text>
</comment>
<dbReference type="Pfam" id="PF12688">
    <property type="entry name" value="TPR_5"/>
    <property type="match status" value="1"/>
</dbReference>
<feature type="domain" description="Tetratrico peptide repeat group 5" evidence="1">
    <location>
        <begin position="130"/>
        <end position="240"/>
    </location>
</feature>
<reference evidence="2 3" key="1">
    <citation type="submission" date="2020-04" db="EMBL/GenBank/DDBJ databases">
        <title>Genome sequencing of Rosenbergiella species.</title>
        <authorList>
            <person name="Alvarez-Perez S."/>
            <person name="Lievens B."/>
        </authorList>
    </citation>
    <scope>NUCLEOTIDE SEQUENCE [LARGE SCALE GENOMIC DNA]</scope>
    <source>
        <strain evidence="2 3">CdVSA20.1</strain>
    </source>
</reference>
<keyword evidence="3" id="KW-1185">Reference proteome</keyword>
<accession>A0ABS5T148</accession>
<dbReference type="InterPro" id="IPR041656">
    <property type="entry name" value="TPR_5"/>
</dbReference>
<sequence>MDANKSFLFFISTHPQDIPYLIPHSEIKNLRFSIRLSDGVLSSGLVAAKLKVWLHLYDLLMLFSEDVYVIYVVKSHGRINFRVRLFVTNSQRLNYAIDLRKKGFFEESRNILLSLLASDSGQGTLYLNIAWSYDNQGLEKEALEYYTKSLNETLSEDEYFEAKFGLACTHRCLGNLHDAELIFEILIKDYPSKTEIVPFFALCLMSLDKMGRACELLFELLIQHSPTQAISSYRRALLEYYSPR</sequence>
<protein>
    <submittedName>
        <fullName evidence="2">Tetratricopeptide repeat protein</fullName>
    </submittedName>
</protein>
<proteinExistence type="predicted"/>
<dbReference type="Gene3D" id="1.25.40.10">
    <property type="entry name" value="Tetratricopeptide repeat domain"/>
    <property type="match status" value="1"/>
</dbReference>